<dbReference type="PANTHER" id="PTHR37540:SF5">
    <property type="entry name" value="TRANSCRIPTION FACTOR DOMAIN-CONTAINING PROTEIN"/>
    <property type="match status" value="1"/>
</dbReference>
<dbReference type="AlphaFoldDB" id="A0A8H7WI73"/>
<name>A0A8H7WI73_9HELO</name>
<feature type="compositionally biased region" description="Polar residues" evidence="1">
    <location>
        <begin position="169"/>
        <end position="188"/>
    </location>
</feature>
<evidence type="ECO:0000313" key="2">
    <source>
        <dbReference type="EMBL" id="KAG4425191.1"/>
    </source>
</evidence>
<evidence type="ECO:0000313" key="3">
    <source>
        <dbReference type="Proteomes" id="UP000664132"/>
    </source>
</evidence>
<dbReference type="OrthoDB" id="4158087at2759"/>
<feature type="compositionally biased region" description="Basic residues" evidence="1">
    <location>
        <begin position="211"/>
        <end position="241"/>
    </location>
</feature>
<gene>
    <name evidence="2" type="ORF">IFR04_001758</name>
</gene>
<proteinExistence type="predicted"/>
<accession>A0A8H7WI73</accession>
<evidence type="ECO:0000256" key="1">
    <source>
        <dbReference type="SAM" id="MobiDB-lite"/>
    </source>
</evidence>
<dbReference type="EMBL" id="JAFJYH010000013">
    <property type="protein sequence ID" value="KAG4425191.1"/>
    <property type="molecule type" value="Genomic_DNA"/>
</dbReference>
<dbReference type="Pfam" id="PF11951">
    <property type="entry name" value="Fungal_trans_2"/>
    <property type="match status" value="1"/>
</dbReference>
<sequence length="705" mass="77161">MDNCDFDRAASSVPRSLIGKSISLRLERGNELSSSKTSLKISDIPVSSSVVLSFPRIVIHLPTTPKQVSTARCNNLSRFESGATVSILIVSLFQTMVSNVIVAYPFGLSYTSRYQEAASIRSIGQMKITKHSTTRKNPDEPVACRIKKPFTTAQSSPFFHYVNDSAESEMNNGVANSSNGQSRTNSVPNEDAQRPMPFVMIQEPLRPASKEHRKTVRHHVMRAVHSRRRAQNKTTVRKHTLIQKDTSASSAPKPESTPSEASASGSCASPTPSLDPDSIDEGTEELTKPSSAVAYPTDPNKQILIANHNVSSTRQFKSKGGTLEDSQFFSIAGFIRPFDQWTFDISSPYAIFQLDGAPILCMRSEGWPFSESTGKLTPKVSVWMPTRIIPIPNFRSPRDCLHNSAQVLPYIHNSQEYFAFKVETIKWINGRLRHDVLGTSDTTIGSILLLISFEIARGNIAESIHHVNGLERIVNLRGGITSFGNNKHFLIKVLLLDLVVSLMSNTVPHFSNTNSPASIPANILGIRLNRTSDSPLCSTGRLENVLRGSAFCLKSVQCLQHMHDLATGQQSGSPKYVLPPLSATSNKPITLLHRIIHLTATIFAGATHTPPTPFSSSLNLPIAQELCQALESPTNDATWDAFPGIFVWILLTGAAASPDTSPEHSYFVSLLLRVGLGAGYGWFDELSTAIEVFTGIKKRAEGLLT</sequence>
<keyword evidence="3" id="KW-1185">Reference proteome</keyword>
<dbReference type="Proteomes" id="UP000664132">
    <property type="component" value="Unassembled WGS sequence"/>
</dbReference>
<reference evidence="2" key="1">
    <citation type="submission" date="2021-02" db="EMBL/GenBank/DDBJ databases">
        <title>Genome sequence Cadophora malorum strain M34.</title>
        <authorList>
            <person name="Stefanovic E."/>
            <person name="Vu D."/>
            <person name="Scully C."/>
            <person name="Dijksterhuis J."/>
            <person name="Roader J."/>
            <person name="Houbraken J."/>
        </authorList>
    </citation>
    <scope>NUCLEOTIDE SEQUENCE</scope>
    <source>
        <strain evidence="2">M34</strain>
    </source>
</reference>
<protein>
    <submittedName>
        <fullName evidence="2">Uncharacterized protein</fullName>
    </submittedName>
</protein>
<feature type="region of interest" description="Disordered" evidence="1">
    <location>
        <begin position="206"/>
        <end position="295"/>
    </location>
</feature>
<feature type="compositionally biased region" description="Polar residues" evidence="1">
    <location>
        <begin position="243"/>
        <end position="272"/>
    </location>
</feature>
<organism evidence="2 3">
    <name type="scientific">Cadophora malorum</name>
    <dbReference type="NCBI Taxonomy" id="108018"/>
    <lineage>
        <taxon>Eukaryota</taxon>
        <taxon>Fungi</taxon>
        <taxon>Dikarya</taxon>
        <taxon>Ascomycota</taxon>
        <taxon>Pezizomycotina</taxon>
        <taxon>Leotiomycetes</taxon>
        <taxon>Helotiales</taxon>
        <taxon>Ploettnerulaceae</taxon>
        <taxon>Cadophora</taxon>
    </lineage>
</organism>
<dbReference type="InterPro" id="IPR021858">
    <property type="entry name" value="Fun_TF"/>
</dbReference>
<feature type="region of interest" description="Disordered" evidence="1">
    <location>
        <begin position="169"/>
        <end position="192"/>
    </location>
</feature>
<dbReference type="PANTHER" id="PTHR37540">
    <property type="entry name" value="TRANSCRIPTION FACTOR (ACR-2), PUTATIVE-RELATED-RELATED"/>
    <property type="match status" value="1"/>
</dbReference>
<comment type="caution">
    <text evidence="2">The sequence shown here is derived from an EMBL/GenBank/DDBJ whole genome shotgun (WGS) entry which is preliminary data.</text>
</comment>